<dbReference type="AlphaFoldDB" id="A0A848C7V9"/>
<organism evidence="1 2">
    <name type="scientific">Ligilactobacillus agilis</name>
    <dbReference type="NCBI Taxonomy" id="1601"/>
    <lineage>
        <taxon>Bacteria</taxon>
        <taxon>Bacillati</taxon>
        <taxon>Bacillota</taxon>
        <taxon>Bacilli</taxon>
        <taxon>Lactobacillales</taxon>
        <taxon>Lactobacillaceae</taxon>
        <taxon>Ligilactobacillus</taxon>
    </lineage>
</organism>
<evidence type="ECO:0000313" key="1">
    <source>
        <dbReference type="EMBL" id="NME41322.1"/>
    </source>
</evidence>
<sequence length="165" mass="18956">MENLAPSDAFVKSILREKQRLERIAQQEGTYQKATEAMVEQSQKCNRDDFVSVCFNNLVNTVAVFLTKEAMSQEIVIDGTIDGTPAEVIKPEGKEKASQRTLPKKLQKLMDKDGIAWRDLTEIIYDVGFISKETSIDTLENDFWDFICENWDSVKHFAQERKDED</sequence>
<reference evidence="1 2" key="1">
    <citation type="submission" date="2020-04" db="EMBL/GenBank/DDBJ databases">
        <authorList>
            <person name="Hitch T.C.A."/>
            <person name="Wylensek D."/>
            <person name="Clavel T."/>
        </authorList>
    </citation>
    <scope>NUCLEOTIDE SEQUENCE [LARGE SCALE GENOMIC DNA]</scope>
    <source>
        <strain evidence="1 2">WCA-389-WT-5H1</strain>
    </source>
</reference>
<dbReference type="RefSeq" id="WP_170091055.1">
    <property type="nucleotide sequence ID" value="NZ_JABAFP010000002.1"/>
</dbReference>
<dbReference type="Proteomes" id="UP000563853">
    <property type="component" value="Unassembled WGS sequence"/>
</dbReference>
<proteinExistence type="predicted"/>
<comment type="caution">
    <text evidence="1">The sequence shown here is derived from an EMBL/GenBank/DDBJ whole genome shotgun (WGS) entry which is preliminary data.</text>
</comment>
<name>A0A848C7V9_9LACO</name>
<dbReference type="EMBL" id="JABAFP010000002">
    <property type="protein sequence ID" value="NME41322.1"/>
    <property type="molecule type" value="Genomic_DNA"/>
</dbReference>
<accession>A0A848C7V9</accession>
<protein>
    <submittedName>
        <fullName evidence="1">Uncharacterized protein</fullName>
    </submittedName>
</protein>
<evidence type="ECO:0000313" key="2">
    <source>
        <dbReference type="Proteomes" id="UP000563853"/>
    </source>
</evidence>
<gene>
    <name evidence="1" type="ORF">HF863_00775</name>
</gene>